<evidence type="ECO:0000259" key="2">
    <source>
        <dbReference type="PROSITE" id="PS50994"/>
    </source>
</evidence>
<dbReference type="AlphaFoldDB" id="A0AA38SM70"/>
<accession>A0AA38SM70</accession>
<dbReference type="InterPro" id="IPR001584">
    <property type="entry name" value="Integrase_cat-core"/>
</dbReference>
<dbReference type="PROSITE" id="PS50994">
    <property type="entry name" value="INTEGRASE"/>
    <property type="match status" value="1"/>
</dbReference>
<dbReference type="EMBL" id="JARYMX010000008">
    <property type="protein sequence ID" value="KAJ9538976.1"/>
    <property type="molecule type" value="Genomic_DNA"/>
</dbReference>
<dbReference type="GO" id="GO:0003676">
    <property type="term" value="F:nucleic acid binding"/>
    <property type="evidence" value="ECO:0007669"/>
    <property type="project" value="InterPro"/>
</dbReference>
<protein>
    <recommendedName>
        <fullName evidence="2">Integrase catalytic domain-containing protein</fullName>
    </recommendedName>
</protein>
<reference evidence="3" key="1">
    <citation type="submission" date="2023-03" db="EMBL/GenBank/DDBJ databases">
        <title>Chromosome-scale reference genome and RAD-based genetic map of yellow starthistle (Centaurea solstitialis) reveal putative structural variation and QTLs associated with invader traits.</title>
        <authorList>
            <person name="Reatini B."/>
            <person name="Cang F.A."/>
            <person name="Jiang Q."/>
            <person name="Mckibben M.T.W."/>
            <person name="Barker M.S."/>
            <person name="Rieseberg L.H."/>
            <person name="Dlugosch K.M."/>
        </authorList>
    </citation>
    <scope>NUCLEOTIDE SEQUENCE</scope>
    <source>
        <strain evidence="3">CAN-66</strain>
        <tissue evidence="3">Leaf</tissue>
    </source>
</reference>
<dbReference type="Proteomes" id="UP001172457">
    <property type="component" value="Chromosome 8"/>
</dbReference>
<organism evidence="3 4">
    <name type="scientific">Centaurea solstitialis</name>
    <name type="common">yellow star-thistle</name>
    <dbReference type="NCBI Taxonomy" id="347529"/>
    <lineage>
        <taxon>Eukaryota</taxon>
        <taxon>Viridiplantae</taxon>
        <taxon>Streptophyta</taxon>
        <taxon>Embryophyta</taxon>
        <taxon>Tracheophyta</taxon>
        <taxon>Spermatophyta</taxon>
        <taxon>Magnoliopsida</taxon>
        <taxon>eudicotyledons</taxon>
        <taxon>Gunneridae</taxon>
        <taxon>Pentapetalae</taxon>
        <taxon>asterids</taxon>
        <taxon>campanulids</taxon>
        <taxon>Asterales</taxon>
        <taxon>Asteraceae</taxon>
        <taxon>Carduoideae</taxon>
        <taxon>Cardueae</taxon>
        <taxon>Centaureinae</taxon>
        <taxon>Centaurea</taxon>
    </lineage>
</organism>
<proteinExistence type="predicted"/>
<sequence>MVPHHNNVVGVSTRKVSFSNNVNIVHRIDTITQVVDSEDDDDFAIPPVQKKIPDGCKKKRKNRKEKHVADCQQNVEANETVVDGIQTRTSPKGLYDPVKKLTPSQKVAVEEMGLGNMLNMSLDGIPGILVYFVVDNFNPDMMQLEVEGKIIRPTEELVHRTLGLPKTGIDLNATVPNSCNKNFYKAWRSWFPKTRKIMPNVRVVDLDEDLVDAIEEDMEYDADPDVESGCVPPPINKENGFDVENGQPSSICNNSMSNEGDDIGNAKRLSKATRLFPDDEDFGHNNESLTELFCNGAQADEPTLSQEDNCQDRATNQETSRAEDENGGDYLSHEFYDYLRNYGIVSQLSSPRTPQLNGVAERRNRTLLDMVQPMMSRATLPMSSWGYALETTIYILNLVPTKKVAKTPSEMWTGARPSLAHIKV</sequence>
<evidence type="ECO:0000313" key="3">
    <source>
        <dbReference type="EMBL" id="KAJ9538976.1"/>
    </source>
</evidence>
<comment type="caution">
    <text evidence="3">The sequence shown here is derived from an EMBL/GenBank/DDBJ whole genome shotgun (WGS) entry which is preliminary data.</text>
</comment>
<name>A0AA38SM70_9ASTR</name>
<feature type="compositionally biased region" description="Polar residues" evidence="1">
    <location>
        <begin position="303"/>
        <end position="319"/>
    </location>
</feature>
<dbReference type="Gene3D" id="3.30.420.10">
    <property type="entry name" value="Ribonuclease H-like superfamily/Ribonuclease H"/>
    <property type="match status" value="1"/>
</dbReference>
<dbReference type="GO" id="GO:0015074">
    <property type="term" value="P:DNA integration"/>
    <property type="evidence" value="ECO:0007669"/>
    <property type="project" value="InterPro"/>
</dbReference>
<dbReference type="InterPro" id="IPR012337">
    <property type="entry name" value="RNaseH-like_sf"/>
</dbReference>
<feature type="domain" description="Integrase catalytic" evidence="2">
    <location>
        <begin position="325"/>
        <end position="416"/>
    </location>
</feature>
<evidence type="ECO:0000313" key="4">
    <source>
        <dbReference type="Proteomes" id="UP001172457"/>
    </source>
</evidence>
<gene>
    <name evidence="3" type="ORF">OSB04_031709</name>
</gene>
<dbReference type="InterPro" id="IPR036397">
    <property type="entry name" value="RNaseH_sf"/>
</dbReference>
<dbReference type="SUPFAM" id="SSF53098">
    <property type="entry name" value="Ribonuclease H-like"/>
    <property type="match status" value="1"/>
</dbReference>
<dbReference type="PANTHER" id="PTHR42648">
    <property type="entry name" value="TRANSPOSASE, PUTATIVE-RELATED"/>
    <property type="match status" value="1"/>
</dbReference>
<feature type="region of interest" description="Disordered" evidence="1">
    <location>
        <begin position="300"/>
        <end position="327"/>
    </location>
</feature>
<dbReference type="PANTHER" id="PTHR42648:SF27">
    <property type="entry name" value="RNA-DIRECTED DNA POLYMERASE"/>
    <property type="match status" value="1"/>
</dbReference>
<keyword evidence="4" id="KW-1185">Reference proteome</keyword>
<evidence type="ECO:0000256" key="1">
    <source>
        <dbReference type="SAM" id="MobiDB-lite"/>
    </source>
</evidence>
<dbReference type="InterPro" id="IPR039537">
    <property type="entry name" value="Retrotran_Ty1/copia-like"/>
</dbReference>